<evidence type="ECO:0000313" key="1">
    <source>
        <dbReference type="EMBL" id="SVB36304.1"/>
    </source>
</evidence>
<sequence length="88" mass="10136">MNILDMIPVKKRGVLIDGRMIRINRDQYREFTDNVSKLTALGHELPHMVEHEKEEDMFTVELLGEVDLEGLDKLIDEGIKSGLIKETD</sequence>
<organism evidence="1">
    <name type="scientific">marine metagenome</name>
    <dbReference type="NCBI Taxonomy" id="408172"/>
    <lineage>
        <taxon>unclassified sequences</taxon>
        <taxon>metagenomes</taxon>
        <taxon>ecological metagenomes</taxon>
    </lineage>
</organism>
<gene>
    <name evidence="1" type="ORF">METZ01_LOCUS189158</name>
</gene>
<dbReference type="AlphaFoldDB" id="A0A382DE89"/>
<reference evidence="1" key="1">
    <citation type="submission" date="2018-05" db="EMBL/GenBank/DDBJ databases">
        <authorList>
            <person name="Lanie J.A."/>
            <person name="Ng W.-L."/>
            <person name="Kazmierczak K.M."/>
            <person name="Andrzejewski T.M."/>
            <person name="Davidsen T.M."/>
            <person name="Wayne K.J."/>
            <person name="Tettelin H."/>
            <person name="Glass J.I."/>
            <person name="Rusch D."/>
            <person name="Podicherti R."/>
            <person name="Tsui H.-C.T."/>
            <person name="Winkler M.E."/>
        </authorList>
    </citation>
    <scope>NUCLEOTIDE SEQUENCE</scope>
</reference>
<dbReference type="EMBL" id="UINC01038793">
    <property type="protein sequence ID" value="SVB36304.1"/>
    <property type="molecule type" value="Genomic_DNA"/>
</dbReference>
<accession>A0A382DE89</accession>
<protein>
    <submittedName>
        <fullName evidence="1">Uncharacterized protein</fullName>
    </submittedName>
</protein>
<proteinExistence type="predicted"/>
<name>A0A382DE89_9ZZZZ</name>